<feature type="domain" description="Glutathionylspermidine synthase pre-ATP-grasp-like" evidence="8">
    <location>
        <begin position="567"/>
        <end position="627"/>
    </location>
</feature>
<reference evidence="9" key="1">
    <citation type="submission" date="2023-08" db="EMBL/GenBank/DDBJ databases">
        <authorList>
            <person name="Audoor S."/>
            <person name="Bilcke G."/>
        </authorList>
    </citation>
    <scope>NUCLEOTIDE SEQUENCE</scope>
</reference>
<dbReference type="EMBL" id="CAKOGP040002180">
    <property type="protein sequence ID" value="CAJ1964213.1"/>
    <property type="molecule type" value="Genomic_DNA"/>
</dbReference>
<keyword evidence="10" id="KW-1185">Reference proteome</keyword>
<keyword evidence="4" id="KW-0067">ATP-binding</keyword>
<keyword evidence="1" id="KW-0436">Ligase</keyword>
<evidence type="ECO:0000259" key="8">
    <source>
        <dbReference type="Pfam" id="PF03738"/>
    </source>
</evidence>
<evidence type="ECO:0000256" key="4">
    <source>
        <dbReference type="ARBA" id="ARBA00022840"/>
    </source>
</evidence>
<proteinExistence type="predicted"/>
<feature type="region of interest" description="Disordered" evidence="6">
    <location>
        <begin position="725"/>
        <end position="777"/>
    </location>
</feature>
<feature type="compositionally biased region" description="Polar residues" evidence="6">
    <location>
        <begin position="735"/>
        <end position="756"/>
    </location>
</feature>
<keyword evidence="3" id="KW-0547">Nucleotide-binding</keyword>
<dbReference type="Gene3D" id="3.30.1490.330">
    <property type="match status" value="1"/>
</dbReference>
<evidence type="ECO:0000256" key="5">
    <source>
        <dbReference type="ARBA" id="ARBA00022842"/>
    </source>
</evidence>
<gene>
    <name evidence="9" type="ORF">CYCCA115_LOCUS20522</name>
</gene>
<evidence type="ECO:0000313" key="9">
    <source>
        <dbReference type="EMBL" id="CAJ1964213.1"/>
    </source>
</evidence>
<dbReference type="GO" id="GO:0046872">
    <property type="term" value="F:metal ion binding"/>
    <property type="evidence" value="ECO:0007669"/>
    <property type="project" value="UniProtKB-KW"/>
</dbReference>
<dbReference type="Pfam" id="PF03738">
    <property type="entry name" value="GSP_synth"/>
    <property type="match status" value="2"/>
</dbReference>
<dbReference type="Proteomes" id="UP001295423">
    <property type="component" value="Unassembled WGS sequence"/>
</dbReference>
<dbReference type="InterPro" id="IPR016185">
    <property type="entry name" value="PreATP-grasp_dom_sf"/>
</dbReference>
<name>A0AAD2G652_9STRA</name>
<keyword evidence="2" id="KW-0479">Metal-binding</keyword>
<evidence type="ECO:0000313" key="10">
    <source>
        <dbReference type="Proteomes" id="UP001295423"/>
    </source>
</evidence>
<dbReference type="SUPFAM" id="SSF56059">
    <property type="entry name" value="Glutathione synthetase ATP-binding domain-like"/>
    <property type="match status" value="2"/>
</dbReference>
<feature type="transmembrane region" description="Helical" evidence="7">
    <location>
        <begin position="72"/>
        <end position="91"/>
    </location>
</feature>
<feature type="domain" description="Glutathionylspermidine synthase pre-ATP-grasp-like" evidence="8">
    <location>
        <begin position="122"/>
        <end position="471"/>
    </location>
</feature>
<evidence type="ECO:0000256" key="6">
    <source>
        <dbReference type="SAM" id="MobiDB-lite"/>
    </source>
</evidence>
<sequence>MIRSRLSSKLKVRNHHRVTISRHAHTKPITLLRPLFASTTRKTGIRWKNQHAQRLSSLKKTDKEPKNDESNLSAFGALAGFLLFIAAAVYLRSEFEDWDEEEEVDDTPIYLSRKKEIPRSNWKETFEKIGFPFGDYPGVPSGSFFGESEHYWNEKASYHVHPFGRWMLESAAFQIHSMCLEAANEVIGSDDLLEKFEIPRDLWEAIRVSWNARQTDIGGRMDLLWDGTTPPKLAEYNADTPTVLIESAIAQENWFQEVYGSPGEGKLNDKNDFTQFNVIKFAMEEAFERIKRKNPGASIIFTTNAKSPESEFLEERSTSVFMQNCAKLAGLPTEFVDIEDLDEPVLFENLLKASSNEKKGNFNTDVSTTTASLFIWKLYPYEWLVQEKLGLALTNHAFLHGNLKWLEPPWKLVLSSKAMLAYLWEKHKGHPNLLPTYWNLNQVQKVRQTNTKDGWVAKPRFGREGIGIMYSDDYNSWGEFATMITNTSQSIDVSCAVKFDPTFSDWNSNSSKTLISYLEDNNGGSGGPSLKSLLKYVKPYIGSFDKDSVETLRERDWGSVHSKEESPTFGYFLGKPIFQKYHRPARLDGRTAVTSAWIVNGLPVGICFREDKAITTNDDSCFVPHVVTKGAAAVKPGDKFNFVYPITPIQKQLREELYGINAVGSGSNAKMTYEEYLGVMGNQPVGVSESGGGGDVRSGYFYGVGNRRYGGSSSSIRWWSWARGDENGSKKPNEKSSASAGSKGTQAASKASTSRLEQLPEEHLPGGAAEEVDERVS</sequence>
<keyword evidence="5" id="KW-0460">Magnesium</keyword>
<organism evidence="9 10">
    <name type="scientific">Cylindrotheca closterium</name>
    <dbReference type="NCBI Taxonomy" id="2856"/>
    <lineage>
        <taxon>Eukaryota</taxon>
        <taxon>Sar</taxon>
        <taxon>Stramenopiles</taxon>
        <taxon>Ochrophyta</taxon>
        <taxon>Bacillariophyta</taxon>
        <taxon>Bacillariophyceae</taxon>
        <taxon>Bacillariophycidae</taxon>
        <taxon>Bacillariales</taxon>
        <taxon>Bacillariaceae</taxon>
        <taxon>Cylindrotheca</taxon>
    </lineage>
</organism>
<dbReference type="GO" id="GO:0016874">
    <property type="term" value="F:ligase activity"/>
    <property type="evidence" value="ECO:0007669"/>
    <property type="project" value="UniProtKB-KW"/>
</dbReference>
<evidence type="ECO:0000256" key="3">
    <source>
        <dbReference type="ARBA" id="ARBA00022741"/>
    </source>
</evidence>
<evidence type="ECO:0000256" key="1">
    <source>
        <dbReference type="ARBA" id="ARBA00022598"/>
    </source>
</evidence>
<dbReference type="SUPFAM" id="SSF52440">
    <property type="entry name" value="PreATP-grasp domain"/>
    <property type="match status" value="1"/>
</dbReference>
<dbReference type="AlphaFoldDB" id="A0AAD2G652"/>
<accession>A0AAD2G652</accession>
<keyword evidence="7" id="KW-1133">Transmembrane helix</keyword>
<comment type="caution">
    <text evidence="9">The sequence shown here is derived from an EMBL/GenBank/DDBJ whole genome shotgun (WGS) entry which is preliminary data.</text>
</comment>
<keyword evidence="7" id="KW-0472">Membrane</keyword>
<feature type="compositionally biased region" description="Basic and acidic residues" evidence="6">
    <location>
        <begin position="725"/>
        <end position="734"/>
    </location>
</feature>
<protein>
    <recommendedName>
        <fullName evidence="8">Glutathionylspermidine synthase pre-ATP-grasp-like domain-containing protein</fullName>
    </recommendedName>
</protein>
<keyword evidence="7" id="KW-0812">Transmembrane</keyword>
<evidence type="ECO:0000256" key="2">
    <source>
        <dbReference type="ARBA" id="ARBA00022723"/>
    </source>
</evidence>
<dbReference type="GO" id="GO:0005524">
    <property type="term" value="F:ATP binding"/>
    <property type="evidence" value="ECO:0007669"/>
    <property type="project" value="UniProtKB-KW"/>
</dbReference>
<dbReference type="InterPro" id="IPR005494">
    <property type="entry name" value="GSPS_pre-ATP-grasp-like_dom"/>
</dbReference>
<evidence type="ECO:0000256" key="7">
    <source>
        <dbReference type="SAM" id="Phobius"/>
    </source>
</evidence>